<proteinExistence type="inferred from homology"/>
<feature type="domain" description="Nitrogenase/oxidoreductase component 1" evidence="4">
    <location>
        <begin position="56"/>
        <end position="428"/>
    </location>
</feature>
<evidence type="ECO:0000313" key="6">
    <source>
        <dbReference type="Proteomes" id="UP000009222"/>
    </source>
</evidence>
<comment type="similarity">
    <text evidence="1 3">Belongs to the NifD/NifK/NifE/NifN family.</text>
</comment>
<dbReference type="STRING" id="545695.TREAZ_1720"/>
<name>F5YCN3_LEAAZ</name>
<dbReference type="GO" id="GO:0016163">
    <property type="term" value="F:nitrogenase activity"/>
    <property type="evidence" value="ECO:0007669"/>
    <property type="project" value="InterPro"/>
</dbReference>
<dbReference type="Gene3D" id="3.40.50.1980">
    <property type="entry name" value="Nitrogenase molybdenum iron protein domain"/>
    <property type="match status" value="1"/>
</dbReference>
<dbReference type="AlphaFoldDB" id="F5YCN3"/>
<dbReference type="HOGENOM" id="CLU_025876_3_0_12"/>
<gene>
    <name evidence="5" type="ordered locus">TREAZ_1720</name>
</gene>
<dbReference type="KEGG" id="taz:TREAZ_1720"/>
<keyword evidence="6" id="KW-1185">Reference proteome</keyword>
<evidence type="ECO:0000313" key="5">
    <source>
        <dbReference type="EMBL" id="AEF81934.1"/>
    </source>
</evidence>
<dbReference type="Gene3D" id="3.40.50.12380">
    <property type="entry name" value="Nitrogenase MoFe cofactor biosynthesis protein NifE, C-terminal"/>
    <property type="match status" value="1"/>
</dbReference>
<dbReference type="InParanoid" id="F5YCN3"/>
<dbReference type="PROSITE" id="PS00699">
    <property type="entry name" value="NITROGENASE_1_1"/>
    <property type="match status" value="1"/>
</dbReference>
<dbReference type="InterPro" id="IPR000318">
    <property type="entry name" value="Nase_comp1_CS"/>
</dbReference>
<dbReference type="Pfam" id="PF00148">
    <property type="entry name" value="Oxidored_nitro"/>
    <property type="match status" value="1"/>
</dbReference>
<dbReference type="PANTHER" id="PTHR42956:SF1">
    <property type="entry name" value="NITROGENASE IRON-MOLYBDENUM COFACTOR BIOSYNTHESIS PROTEIN NIFE"/>
    <property type="match status" value="1"/>
</dbReference>
<dbReference type="Proteomes" id="UP000009222">
    <property type="component" value="Chromosome"/>
</dbReference>
<evidence type="ECO:0000256" key="3">
    <source>
        <dbReference type="RuleBase" id="RU004021"/>
    </source>
</evidence>
<dbReference type="InterPro" id="IPR049939">
    <property type="entry name" value="NifE-like"/>
</dbReference>
<reference evidence="6" key="1">
    <citation type="submission" date="2009-12" db="EMBL/GenBank/DDBJ databases">
        <title>Complete sequence of Treponema azotonutricium strain ZAS-9.</title>
        <authorList>
            <person name="Tetu S.G."/>
            <person name="Matson E."/>
            <person name="Ren Q."/>
            <person name="Seshadri R."/>
            <person name="Elbourne L."/>
            <person name="Hassan K.A."/>
            <person name="Durkin A."/>
            <person name="Radune D."/>
            <person name="Mohamoud Y."/>
            <person name="Shay R."/>
            <person name="Jin S."/>
            <person name="Zhang X."/>
            <person name="Lucey K."/>
            <person name="Ballor N.R."/>
            <person name="Ottesen E."/>
            <person name="Rosenthal R."/>
            <person name="Allen A."/>
            <person name="Leadbetter J.R."/>
            <person name="Paulsen I.T."/>
        </authorList>
    </citation>
    <scope>NUCLEOTIDE SEQUENCE [LARGE SCALE GENOMIC DNA]</scope>
    <source>
        <strain evidence="6">ATCC BAA-888 / DSM 13862 / ZAS-9</strain>
    </source>
</reference>
<organism evidence="5 6">
    <name type="scientific">Leadbettera azotonutricia (strain ATCC BAA-888 / DSM 13862 / ZAS-9)</name>
    <name type="common">Treponema azotonutricium</name>
    <dbReference type="NCBI Taxonomy" id="545695"/>
    <lineage>
        <taxon>Bacteria</taxon>
        <taxon>Pseudomonadati</taxon>
        <taxon>Spirochaetota</taxon>
        <taxon>Spirochaetia</taxon>
        <taxon>Spirochaetales</taxon>
        <taxon>Breznakiellaceae</taxon>
        <taxon>Leadbettera</taxon>
    </lineage>
</organism>
<evidence type="ECO:0000256" key="1">
    <source>
        <dbReference type="ARBA" id="ARBA00011002"/>
    </source>
</evidence>
<sequence>MPLFDTRRALTREKRSGALSHYHGTLVSILEDSSGTEIPQRVRTLSQSSPGEVLYALNAVSGITGSAAVIHGGIGCSASSFALGKNSSYNFYTTNLNESDTILGGDEKLRTAVVRAYKENHPSVIFIIGTPINAINNDDVDSVILELEDELGCKIIYIDVNGFRTKNALSGYDQVYHSFLKYLVEPVQDANTRFINLISLSENPENVFVIAELLKRLDIPCNIIPHFSGIRGIQKASGALFSISLDDGENEYFLQGLEENFSVPWIKTNPPIGSAQTSDFIRKIAQVFGSGEKAEKLIAEEEKGIAASIGNKPLGGKKVFLNMDLHRAVSFAALVEEFGGEVLGLAVPHLDKGNEFLLKELSGLPRTLPFIIAKGQQFELANALSKHPADFYIGDSDSSATAARFGAQALSLDSISYYGYSGLEKLSSELQKISAAGIFPVGISPTEDGKTASLYSESWLKRSGNWYVKVEVK</sequence>
<protein>
    <submittedName>
        <fullName evidence="5">Putative oxidoreductase/nitrogenase, component 1</fullName>
    </submittedName>
</protein>
<dbReference type="EMBL" id="CP001841">
    <property type="protein sequence ID" value="AEF81934.1"/>
    <property type="molecule type" value="Genomic_DNA"/>
</dbReference>
<reference evidence="5 6" key="2">
    <citation type="journal article" date="2011" name="ISME J.">
        <title>RNA-seq reveals cooperative metabolic interactions between two termite-gut spirochete species in co-culture.</title>
        <authorList>
            <person name="Rosenthal A.Z."/>
            <person name="Matson E.G."/>
            <person name="Eldar A."/>
            <person name="Leadbetter J.R."/>
        </authorList>
    </citation>
    <scope>NUCLEOTIDE SEQUENCE [LARGE SCALE GENOMIC DNA]</scope>
    <source>
        <strain evidence="6">ATCC BAA-888 / DSM 13862 / ZAS-9</strain>
    </source>
</reference>
<dbReference type="InterPro" id="IPR000510">
    <property type="entry name" value="Nase/OxRdtase_comp1"/>
</dbReference>
<dbReference type="PANTHER" id="PTHR42956">
    <property type="entry name" value="NITROGENASE IRON-MOLYBDENUM COFACTOR BIOSYNTHESIS PROTEIN NIFE"/>
    <property type="match status" value="1"/>
</dbReference>
<evidence type="ECO:0000256" key="2">
    <source>
        <dbReference type="ARBA" id="ARBA00023231"/>
    </source>
</evidence>
<dbReference type="CDD" id="cd00316">
    <property type="entry name" value="Oxidoreductase_nitrogenase"/>
    <property type="match status" value="1"/>
</dbReference>
<evidence type="ECO:0000259" key="4">
    <source>
        <dbReference type="Pfam" id="PF00148"/>
    </source>
</evidence>
<dbReference type="SUPFAM" id="SSF53807">
    <property type="entry name" value="Helical backbone' metal receptor"/>
    <property type="match status" value="1"/>
</dbReference>
<dbReference type="eggNOG" id="COG2710">
    <property type="taxonomic scope" value="Bacteria"/>
</dbReference>
<keyword evidence="2 3" id="KW-0535">Nitrogen fixation</keyword>
<dbReference type="RefSeq" id="WP_015710304.1">
    <property type="nucleotide sequence ID" value="NC_015577.1"/>
</dbReference>
<accession>F5YCN3</accession>